<gene>
    <name evidence="2" type="ORF">CPAR01_15547</name>
</gene>
<proteinExistence type="predicted"/>
<evidence type="ECO:0000313" key="3">
    <source>
        <dbReference type="Proteomes" id="UP001241169"/>
    </source>
</evidence>
<name>A0ABQ9RY86_9PEZI</name>
<evidence type="ECO:0000313" key="2">
    <source>
        <dbReference type="EMBL" id="KAK1519109.1"/>
    </source>
</evidence>
<comment type="caution">
    <text evidence="2">The sequence shown here is derived from an EMBL/GenBank/DDBJ whole genome shotgun (WGS) entry which is preliminary data.</text>
</comment>
<evidence type="ECO:0000256" key="1">
    <source>
        <dbReference type="SAM" id="MobiDB-lite"/>
    </source>
</evidence>
<accession>A0ABQ9RY86</accession>
<feature type="region of interest" description="Disordered" evidence="1">
    <location>
        <begin position="245"/>
        <end position="264"/>
    </location>
</feature>
<keyword evidence="3" id="KW-1185">Reference proteome</keyword>
<protein>
    <submittedName>
        <fullName evidence="2">Uncharacterized protein</fullName>
    </submittedName>
</protein>
<organism evidence="2 3">
    <name type="scientific">Colletotrichum paranaense</name>
    <dbReference type="NCBI Taxonomy" id="1914294"/>
    <lineage>
        <taxon>Eukaryota</taxon>
        <taxon>Fungi</taxon>
        <taxon>Dikarya</taxon>
        <taxon>Ascomycota</taxon>
        <taxon>Pezizomycotina</taxon>
        <taxon>Sordariomycetes</taxon>
        <taxon>Hypocreomycetidae</taxon>
        <taxon>Glomerellales</taxon>
        <taxon>Glomerellaceae</taxon>
        <taxon>Colletotrichum</taxon>
        <taxon>Colletotrichum acutatum species complex</taxon>
    </lineage>
</organism>
<sequence>MMDYSSITCFLSIPATLSAHPYPFLQRVLAGGVTFIRQTGPTNDSSNSRHYQGSGIVRYGGAWRGSLFPWFPARKKKVSYGTLSLAPAPHCWPAPRYITLAATPRSQQQHQVRYPRRLTFCLPLHALHALLALTPLTHCHCHLHATSARGAVAPWSTPNSRASFFIHDMPQGSNSSFAHLTIHPAPKLPRPLLLRLPSPLVLHDPEVCTVCVWSARSHRTLLLKSLAQLTLPLLLDIEQKKNRPQLHKSLNAPSLNPPSSTEPS</sequence>
<reference evidence="2 3" key="1">
    <citation type="submission" date="2016-10" db="EMBL/GenBank/DDBJ databases">
        <title>The genome sequence of Colletotrichum fioriniae PJ7.</title>
        <authorList>
            <person name="Baroncelli R."/>
        </authorList>
    </citation>
    <scope>NUCLEOTIDE SEQUENCE [LARGE SCALE GENOMIC DNA]</scope>
    <source>
        <strain evidence="2 3">IMI 384185</strain>
    </source>
</reference>
<dbReference type="GeneID" id="85383694"/>
<dbReference type="RefSeq" id="XP_060341371.1">
    <property type="nucleotide sequence ID" value="XM_060499795.1"/>
</dbReference>
<feature type="compositionally biased region" description="Low complexity" evidence="1">
    <location>
        <begin position="249"/>
        <end position="264"/>
    </location>
</feature>
<dbReference type="Proteomes" id="UP001241169">
    <property type="component" value="Unassembled WGS sequence"/>
</dbReference>
<dbReference type="EMBL" id="MOPA01000020">
    <property type="protein sequence ID" value="KAK1519109.1"/>
    <property type="molecule type" value="Genomic_DNA"/>
</dbReference>